<dbReference type="Proteomes" id="UP000786183">
    <property type="component" value="Unassembled WGS sequence"/>
</dbReference>
<reference evidence="1 2" key="1">
    <citation type="submission" date="2020-07" db="EMBL/GenBank/DDBJ databases">
        <title>Transfer of Campylobacter canadensis to the novel genus Avispirillum gen. nov., that also includes two novel species recovered from migratory waterfowl: Avispirillum anseris sp. nov. and Avispirillum brantae sp. nov.</title>
        <authorList>
            <person name="Miller W.G."/>
            <person name="Chapman M.H."/>
            <person name="Yee E."/>
            <person name="Inglis G.D."/>
        </authorList>
    </citation>
    <scope>NUCLEOTIDE SEQUENCE [LARGE SCALE GENOMIC DNA]</scope>
    <source>
        <strain evidence="1 2">L283</strain>
    </source>
</reference>
<keyword evidence="2" id="KW-1185">Reference proteome</keyword>
<name>A0ABS7WRK3_9BACT</name>
<dbReference type="RefSeq" id="WP_224325334.1">
    <property type="nucleotide sequence ID" value="NZ_JACGBB010000008.1"/>
</dbReference>
<organism evidence="1 2">
    <name type="scientific">Campylobacter canadensis</name>
    <dbReference type="NCBI Taxonomy" id="449520"/>
    <lineage>
        <taxon>Bacteria</taxon>
        <taxon>Pseudomonadati</taxon>
        <taxon>Campylobacterota</taxon>
        <taxon>Epsilonproteobacteria</taxon>
        <taxon>Campylobacterales</taxon>
        <taxon>Campylobacteraceae</taxon>
        <taxon>Campylobacter</taxon>
    </lineage>
</organism>
<dbReference type="InterPro" id="IPR058078">
    <property type="entry name" value="Cj0814-like"/>
</dbReference>
<protein>
    <submittedName>
        <fullName evidence="1">Uncharacterized protein</fullName>
    </submittedName>
</protein>
<evidence type="ECO:0000313" key="1">
    <source>
        <dbReference type="EMBL" id="MBZ7987385.1"/>
    </source>
</evidence>
<proteinExistence type="predicted"/>
<dbReference type="EMBL" id="JACGBB010000008">
    <property type="protein sequence ID" value="MBZ7987385.1"/>
    <property type="molecule type" value="Genomic_DNA"/>
</dbReference>
<dbReference type="NCBIfam" id="NF046095">
    <property type="entry name" value="flg_dep_Cj0814"/>
    <property type="match status" value="1"/>
</dbReference>
<comment type="caution">
    <text evidence="1">The sequence shown here is derived from an EMBL/GenBank/DDBJ whole genome shotgun (WGS) entry which is preliminary data.</text>
</comment>
<accession>A0ABS7WRK3</accession>
<gene>
    <name evidence="1" type="ORF">AVCANL283_04595</name>
</gene>
<evidence type="ECO:0000313" key="2">
    <source>
        <dbReference type="Proteomes" id="UP000786183"/>
    </source>
</evidence>
<sequence>MKVNATGIHTTITVKKSTKNDLNFGDFLNNNEKTQAIINEQKSNKAFNTLSTSSIFNPLYGYSVDNNGFMGADFNKAAGLPDDFKIHSSTLKEIERYNETMNVYSVMKRNLGSAKYKKTFDNIDMADTIKQYYKLFSTITHDNKDYPMGVSIDTGSTGFSFDYIGDVSKYKVTNIYKTNEEVNYAKSIDAVGFNVFELSFVPKNVAEDDKEFSFSPDFSMYNEKERNFIGFLQSIEPHASKSGNTRLSQSALSYALMTKADHENIQAQMRSHNILLKTAEEIKNSGIDELLKTNNEVARFLEKTKV</sequence>